<evidence type="ECO:0000313" key="4">
    <source>
        <dbReference type="Proteomes" id="UP000295122"/>
    </source>
</evidence>
<evidence type="ECO:0000256" key="1">
    <source>
        <dbReference type="SAM" id="SignalP"/>
    </source>
</evidence>
<feature type="chain" id="PRO_5020750464" evidence="1">
    <location>
        <begin position="21"/>
        <end position="106"/>
    </location>
</feature>
<feature type="signal peptide" evidence="1">
    <location>
        <begin position="1"/>
        <end position="20"/>
    </location>
</feature>
<dbReference type="InterPro" id="IPR025711">
    <property type="entry name" value="PepSY"/>
</dbReference>
<dbReference type="EMBL" id="SNZR01000015">
    <property type="protein sequence ID" value="TDR88172.1"/>
    <property type="molecule type" value="Genomic_DNA"/>
</dbReference>
<gene>
    <name evidence="3" type="ORF">EV668_4043</name>
</gene>
<protein>
    <submittedName>
        <fullName evidence="3">Peptidase YpeB-like protein</fullName>
    </submittedName>
</protein>
<dbReference type="OrthoDB" id="7856745at2"/>
<name>A0A4R7BTD2_9HYPH</name>
<feature type="domain" description="PepSY" evidence="2">
    <location>
        <begin position="40"/>
        <end position="96"/>
    </location>
</feature>
<dbReference type="Gene3D" id="3.10.450.40">
    <property type="match status" value="1"/>
</dbReference>
<evidence type="ECO:0000313" key="3">
    <source>
        <dbReference type="EMBL" id="TDR88172.1"/>
    </source>
</evidence>
<proteinExistence type="predicted"/>
<keyword evidence="4" id="KW-1185">Reference proteome</keyword>
<dbReference type="RefSeq" id="WP_133773444.1">
    <property type="nucleotide sequence ID" value="NZ_SNZR01000015.1"/>
</dbReference>
<dbReference type="AlphaFoldDB" id="A0A4R7BTD2"/>
<evidence type="ECO:0000259" key="2">
    <source>
        <dbReference type="Pfam" id="PF03413"/>
    </source>
</evidence>
<sequence>MSTLRLLVILLACLVLPATAARAVDQDAARRAMQRGEIRPLDQVLAAARAAVPGDVVSVELERKKGRWLYELKILTPAGKRREVKIDARTLAILDKDDDDDDDDDD</sequence>
<dbReference type="Pfam" id="PF03413">
    <property type="entry name" value="PepSY"/>
    <property type="match status" value="1"/>
</dbReference>
<keyword evidence="1" id="KW-0732">Signal</keyword>
<reference evidence="3 4" key="1">
    <citation type="submission" date="2019-03" db="EMBL/GenBank/DDBJ databases">
        <title>Genomic Encyclopedia of Type Strains, Phase IV (KMG-IV): sequencing the most valuable type-strain genomes for metagenomic binning, comparative biology and taxonomic classification.</title>
        <authorList>
            <person name="Goeker M."/>
        </authorList>
    </citation>
    <scope>NUCLEOTIDE SEQUENCE [LARGE SCALE GENOMIC DNA]</scope>
    <source>
        <strain evidence="3 4">DSM 25903</strain>
    </source>
</reference>
<accession>A0A4R7BTD2</accession>
<dbReference type="Proteomes" id="UP000295122">
    <property type="component" value="Unassembled WGS sequence"/>
</dbReference>
<comment type="caution">
    <text evidence="3">The sequence shown here is derived from an EMBL/GenBank/DDBJ whole genome shotgun (WGS) entry which is preliminary data.</text>
</comment>
<organism evidence="3 4">
    <name type="scientific">Enterovirga rhinocerotis</name>
    <dbReference type="NCBI Taxonomy" id="1339210"/>
    <lineage>
        <taxon>Bacteria</taxon>
        <taxon>Pseudomonadati</taxon>
        <taxon>Pseudomonadota</taxon>
        <taxon>Alphaproteobacteria</taxon>
        <taxon>Hyphomicrobiales</taxon>
        <taxon>Methylobacteriaceae</taxon>
        <taxon>Enterovirga</taxon>
    </lineage>
</organism>